<feature type="compositionally biased region" description="Polar residues" evidence="1">
    <location>
        <begin position="146"/>
        <end position="156"/>
    </location>
</feature>
<reference evidence="2 3" key="1">
    <citation type="submission" date="2013-07" db="EMBL/GenBank/DDBJ databases">
        <title>The Genome Sequence of Cryptococcus heveanensis BCC8398.</title>
        <authorList>
            <consortium name="The Broad Institute Genome Sequencing Platform"/>
            <person name="Cuomo C."/>
            <person name="Litvintseva A."/>
            <person name="Chen Y."/>
            <person name="Heitman J."/>
            <person name="Sun S."/>
            <person name="Springer D."/>
            <person name="Dromer F."/>
            <person name="Young S.K."/>
            <person name="Zeng Q."/>
            <person name="Gargeya S."/>
            <person name="Fitzgerald M."/>
            <person name="Abouelleil A."/>
            <person name="Alvarado L."/>
            <person name="Berlin A.M."/>
            <person name="Chapman S.B."/>
            <person name="Dewar J."/>
            <person name="Goldberg J."/>
            <person name="Griggs A."/>
            <person name="Gujja S."/>
            <person name="Hansen M."/>
            <person name="Howarth C."/>
            <person name="Imamovic A."/>
            <person name="Larimer J."/>
            <person name="McCowan C."/>
            <person name="Murphy C."/>
            <person name="Pearson M."/>
            <person name="Priest M."/>
            <person name="Roberts A."/>
            <person name="Saif S."/>
            <person name="Shea T."/>
            <person name="Sykes S."/>
            <person name="Wortman J."/>
            <person name="Nusbaum C."/>
            <person name="Birren B."/>
        </authorList>
    </citation>
    <scope>NUCLEOTIDE SEQUENCE [LARGE SCALE GENOMIC DNA]</scope>
    <source>
        <strain evidence="2 3">BCC8398</strain>
    </source>
</reference>
<evidence type="ECO:0000256" key="1">
    <source>
        <dbReference type="SAM" id="MobiDB-lite"/>
    </source>
</evidence>
<evidence type="ECO:0000313" key="3">
    <source>
        <dbReference type="Proteomes" id="UP000092666"/>
    </source>
</evidence>
<sequence>MTSSEDRPGRQLPEIGSPLFTPRLLSYILSDPSLVGWEISSSIFSVLLLALVVRRGGIVFDVEGRGVEKTSRVVSETIKIVFGLNIQHLSLTYETAVEDIIPKLAHKPFSSTTSSGMPTPRQQLAPYHLHSEPTPAMNKSERRTPSGPSRNDESQMSSCEVLIVTGLEDTESPVQIKLCDIFTKKRIEVDQGVQRFEPLVIWIRKSEAKPVPSWVIDHFTCGLSLEYEDLDLPPIDSDVDPSEETIIPADYLSTLTALLPFVHIHPPLAVHISNLLSAISTHPGLRTTFTQRAVRAFPEFVKAHRLLSGSFDLPSNYSSIIGSNCSDPRSPTSSGVSGGGKKGLGGGIGGVDSWAAQAGEEPSLARLSRDAAAKAKSQAQGTGGMADQEEIEVDDPFCTPSNVQGVWKVLVTHRARRRRERDEVMWLVKGSAAEAAGAGSIAMADQRERRKQALEVDEIVDELLRTV</sequence>
<gene>
    <name evidence="2" type="ORF">I316_06069</name>
</gene>
<proteinExistence type="predicted"/>
<dbReference type="OrthoDB" id="5582146at2759"/>
<feature type="region of interest" description="Disordered" evidence="1">
    <location>
        <begin position="130"/>
        <end position="156"/>
    </location>
</feature>
<feature type="region of interest" description="Disordered" evidence="1">
    <location>
        <begin position="365"/>
        <end position="387"/>
    </location>
</feature>
<dbReference type="EMBL" id="KI669510">
    <property type="protein sequence ID" value="OCF32155.1"/>
    <property type="molecule type" value="Genomic_DNA"/>
</dbReference>
<reference evidence="3" key="2">
    <citation type="submission" date="2013-12" db="EMBL/GenBank/DDBJ databases">
        <title>Evolution of pathogenesis and genome organization in the Tremellales.</title>
        <authorList>
            <person name="Cuomo C."/>
            <person name="Litvintseva A."/>
            <person name="Heitman J."/>
            <person name="Chen Y."/>
            <person name="Sun S."/>
            <person name="Springer D."/>
            <person name="Dromer F."/>
            <person name="Young S."/>
            <person name="Zeng Q."/>
            <person name="Chapman S."/>
            <person name="Gujja S."/>
            <person name="Saif S."/>
            <person name="Birren B."/>
        </authorList>
    </citation>
    <scope>NUCLEOTIDE SEQUENCE [LARGE SCALE GENOMIC DNA]</scope>
    <source>
        <strain evidence="3">BCC8398</strain>
    </source>
</reference>
<keyword evidence="3" id="KW-1185">Reference proteome</keyword>
<dbReference type="AlphaFoldDB" id="A0A1B9GMR8"/>
<evidence type="ECO:0000313" key="2">
    <source>
        <dbReference type="EMBL" id="OCF32155.1"/>
    </source>
</evidence>
<dbReference type="Proteomes" id="UP000092666">
    <property type="component" value="Unassembled WGS sequence"/>
</dbReference>
<organism evidence="2 3">
    <name type="scientific">Kwoniella heveanensis BCC8398</name>
    <dbReference type="NCBI Taxonomy" id="1296120"/>
    <lineage>
        <taxon>Eukaryota</taxon>
        <taxon>Fungi</taxon>
        <taxon>Dikarya</taxon>
        <taxon>Basidiomycota</taxon>
        <taxon>Agaricomycotina</taxon>
        <taxon>Tremellomycetes</taxon>
        <taxon>Tremellales</taxon>
        <taxon>Cryptococcaceae</taxon>
        <taxon>Kwoniella</taxon>
    </lineage>
</organism>
<name>A0A1B9GMR8_9TREE</name>
<protein>
    <submittedName>
        <fullName evidence="2">Uncharacterized protein</fullName>
    </submittedName>
</protein>
<accession>A0A1B9GMR8</accession>